<dbReference type="EMBL" id="AUYC01000051">
    <property type="protein sequence ID" value="KZN59875.1"/>
    <property type="molecule type" value="Genomic_DNA"/>
</dbReference>
<evidence type="ECO:0000313" key="1">
    <source>
        <dbReference type="EMBL" id="KZN59875.1"/>
    </source>
</evidence>
<dbReference type="PANTHER" id="PTHR36454:SF1">
    <property type="entry name" value="DUF1015 DOMAIN-CONTAINING PROTEIN"/>
    <property type="match status" value="1"/>
</dbReference>
<dbReference type="RefSeq" id="WP_063369521.1">
    <property type="nucleotide sequence ID" value="NZ_AUYC01000051.1"/>
</dbReference>
<organism evidence="1 2">
    <name type="scientific">Pseudoalteromonas luteoviolacea CPMOR-1</name>
    <dbReference type="NCBI Taxonomy" id="1365248"/>
    <lineage>
        <taxon>Bacteria</taxon>
        <taxon>Pseudomonadati</taxon>
        <taxon>Pseudomonadota</taxon>
        <taxon>Gammaproteobacteria</taxon>
        <taxon>Alteromonadales</taxon>
        <taxon>Pseudoalteromonadaceae</taxon>
        <taxon>Pseudoalteromonas</taxon>
    </lineage>
</organism>
<sequence length="345" mass="38470">MNYNINPVREAVSFEGAGGSYYAYKIESPSGVWLGLLAGVHVNGDVKKHEQIFSDKLNAYAERLLNNGLQDAPITLFYKENNQICQLLKSVTQVQNPDITLTHNATEHRLWQITCEDLEWQLSTLLGQIEGLYVADGHHRLAATESLLCGASSADAGVSVLSALFPDSSMKVAAYNRAVKASYTLDEHEFMDKLERYFDVLPIDSCQMPNDSQQFVMVIGKVWYLLSLKPTWRKVTGARPPYSVDMLEKFVFDKVLGVNDVVKSTDVAFVPGNYQGRAFEDYLRQQNYSVGFIFQPVCVEQIMQLADAGGVLSPHSTWIEPKAAHGLVRHYVSLEVPLALSKGRA</sequence>
<evidence type="ECO:0000313" key="2">
    <source>
        <dbReference type="Proteomes" id="UP000076486"/>
    </source>
</evidence>
<evidence type="ECO:0008006" key="3">
    <source>
        <dbReference type="Google" id="ProtNLM"/>
    </source>
</evidence>
<dbReference type="PATRIC" id="fig|1365248.3.peg.4319"/>
<dbReference type="Pfam" id="PF06245">
    <property type="entry name" value="DUF1015"/>
    <property type="match status" value="1"/>
</dbReference>
<proteinExistence type="predicted"/>
<dbReference type="AlphaFoldDB" id="A0A167ISN8"/>
<dbReference type="Proteomes" id="UP000076486">
    <property type="component" value="Unassembled WGS sequence"/>
</dbReference>
<name>A0A167ISN8_9GAMM</name>
<accession>A0A167ISN8</accession>
<gene>
    <name evidence="1" type="ORF">N473_02865</name>
</gene>
<protein>
    <recommendedName>
        <fullName evidence="3">DUF1015 domain-containing protein</fullName>
    </recommendedName>
</protein>
<dbReference type="PANTHER" id="PTHR36454">
    <property type="entry name" value="LMO2823 PROTEIN"/>
    <property type="match status" value="1"/>
</dbReference>
<reference evidence="1 2" key="1">
    <citation type="submission" date="2013-07" db="EMBL/GenBank/DDBJ databases">
        <title>Comparative Genomic and Metabolomic Analysis of Twelve Strains of Pseudoalteromonas luteoviolacea.</title>
        <authorList>
            <person name="Vynne N.G."/>
            <person name="Mansson M."/>
            <person name="Gram L."/>
        </authorList>
    </citation>
    <scope>NUCLEOTIDE SEQUENCE [LARGE SCALE GENOMIC DNA]</scope>
    <source>
        <strain evidence="1 2">CPMOR-1</strain>
    </source>
</reference>
<comment type="caution">
    <text evidence="1">The sequence shown here is derived from an EMBL/GenBank/DDBJ whole genome shotgun (WGS) entry which is preliminary data.</text>
</comment>
<dbReference type="InterPro" id="IPR008323">
    <property type="entry name" value="UCP033563"/>
</dbReference>